<gene>
    <name evidence="3" type="ORF">C0216_17750</name>
</gene>
<organism evidence="3 4">
    <name type="scientific">Streptomyces globosus</name>
    <dbReference type="NCBI Taxonomy" id="68209"/>
    <lineage>
        <taxon>Bacteria</taxon>
        <taxon>Bacillati</taxon>
        <taxon>Actinomycetota</taxon>
        <taxon>Actinomycetes</taxon>
        <taxon>Kitasatosporales</taxon>
        <taxon>Streptomycetaceae</taxon>
        <taxon>Streptomyces</taxon>
    </lineage>
</organism>
<accession>A0A344U2C7</accession>
<feature type="region of interest" description="Disordered" evidence="1">
    <location>
        <begin position="37"/>
        <end position="73"/>
    </location>
</feature>
<feature type="signal peptide" evidence="2">
    <location>
        <begin position="1"/>
        <end position="32"/>
    </location>
</feature>
<dbReference type="Proteomes" id="UP000252004">
    <property type="component" value="Chromosome"/>
</dbReference>
<feature type="chain" id="PRO_5016741759" description="Lipoprotein" evidence="2">
    <location>
        <begin position="33"/>
        <end position="278"/>
    </location>
</feature>
<dbReference type="EMBL" id="CP030862">
    <property type="protein sequence ID" value="AXE25048.1"/>
    <property type="molecule type" value="Genomic_DNA"/>
</dbReference>
<name>A0A344U2C7_9ACTN</name>
<protein>
    <recommendedName>
        <fullName evidence="5">Lipoprotein</fullName>
    </recommendedName>
</protein>
<keyword evidence="2" id="KW-0732">Signal</keyword>
<reference evidence="3 4" key="1">
    <citation type="submission" date="2018-01" db="EMBL/GenBank/DDBJ databases">
        <title>Draft genome Sequence of streptomyces globosus LZH-48.</title>
        <authorList>
            <person name="Ran K."/>
            <person name="Li Z."/>
            <person name="Wei S."/>
            <person name="Dong R."/>
        </authorList>
    </citation>
    <scope>NUCLEOTIDE SEQUENCE [LARGE SCALE GENOMIC DNA]</scope>
    <source>
        <strain evidence="3 4">LZH-48</strain>
    </source>
</reference>
<dbReference type="RefSeq" id="WP_114056236.1">
    <property type="nucleotide sequence ID" value="NZ_CP030862.1"/>
</dbReference>
<dbReference type="AlphaFoldDB" id="A0A344U2C7"/>
<evidence type="ECO:0000256" key="1">
    <source>
        <dbReference type="SAM" id="MobiDB-lite"/>
    </source>
</evidence>
<evidence type="ECO:0000256" key="2">
    <source>
        <dbReference type="SAM" id="SignalP"/>
    </source>
</evidence>
<proteinExistence type="predicted"/>
<dbReference type="OrthoDB" id="4315546at2"/>
<feature type="compositionally biased region" description="Low complexity" evidence="1">
    <location>
        <begin position="49"/>
        <end position="73"/>
    </location>
</feature>
<evidence type="ECO:0000313" key="4">
    <source>
        <dbReference type="Proteomes" id="UP000252004"/>
    </source>
</evidence>
<evidence type="ECO:0000313" key="3">
    <source>
        <dbReference type="EMBL" id="AXE25048.1"/>
    </source>
</evidence>
<keyword evidence="4" id="KW-1185">Reference proteome</keyword>
<evidence type="ECO:0008006" key="5">
    <source>
        <dbReference type="Google" id="ProtNLM"/>
    </source>
</evidence>
<dbReference type="KEGG" id="sgz:C0216_17750"/>
<sequence length="278" mass="28510">MTGSGIFGRPGGLRARGCATAAAALLALAGCAADGTPGARGGPDGSPRPSANSGGATAGAPAPSAVPAFDPARQPADAAAARALLDRVLVDQEAFGPDVRRSSPFESRPGLWPVLDADCVWQTAGLPPGVLATRTRYFHVPAGDGRGRVRISATVTVHRDPSGSGWETAQAMEEVLRCPQQVLGAGERLQNLWGASLYLGEQLNGWTEDAFSESGEYVGDKDGGPHPYMWSQGQFGPVTMAVAGRGAAGVTAQDVRALVVQGTSRMMLRAHGALAKEG</sequence>